<evidence type="ECO:0000313" key="9">
    <source>
        <dbReference type="EMBL" id="GMA86117.1"/>
    </source>
</evidence>
<keyword evidence="3" id="KW-1003">Cell membrane</keyword>
<dbReference type="Pfam" id="PF07690">
    <property type="entry name" value="MFS_1"/>
    <property type="match status" value="1"/>
</dbReference>
<reference evidence="10" key="1">
    <citation type="journal article" date="2019" name="Int. J. Syst. Evol. Microbiol.">
        <title>The Global Catalogue of Microorganisms (GCM) 10K type strain sequencing project: providing services to taxonomists for standard genome sequencing and annotation.</title>
        <authorList>
            <consortium name="The Broad Institute Genomics Platform"/>
            <consortium name="The Broad Institute Genome Sequencing Center for Infectious Disease"/>
            <person name="Wu L."/>
            <person name="Ma J."/>
        </authorList>
    </citation>
    <scope>NUCLEOTIDE SEQUENCE [LARGE SCALE GENOMIC DNA]</scope>
    <source>
        <strain evidence="10">NBRC 108730</strain>
    </source>
</reference>
<feature type="transmembrane region" description="Helical" evidence="7">
    <location>
        <begin position="277"/>
        <end position="294"/>
    </location>
</feature>
<feature type="transmembrane region" description="Helical" evidence="7">
    <location>
        <begin position="165"/>
        <end position="184"/>
    </location>
</feature>
<accession>A0ABQ6JGT2</accession>
<feature type="transmembrane region" description="Helical" evidence="7">
    <location>
        <begin position="213"/>
        <end position="230"/>
    </location>
</feature>
<evidence type="ECO:0000259" key="8">
    <source>
        <dbReference type="PROSITE" id="PS50850"/>
    </source>
</evidence>
<evidence type="ECO:0000256" key="5">
    <source>
        <dbReference type="ARBA" id="ARBA00022989"/>
    </source>
</evidence>
<feature type="domain" description="Major facilitator superfamily (MFS) profile" evidence="8">
    <location>
        <begin position="11"/>
        <end position="391"/>
    </location>
</feature>
<dbReference type="InterPro" id="IPR036259">
    <property type="entry name" value="MFS_trans_sf"/>
</dbReference>
<protein>
    <submittedName>
        <fullName evidence="9">MFS transporter</fullName>
    </submittedName>
</protein>
<evidence type="ECO:0000256" key="7">
    <source>
        <dbReference type="SAM" id="Phobius"/>
    </source>
</evidence>
<feature type="transmembrane region" description="Helical" evidence="7">
    <location>
        <begin position="44"/>
        <end position="65"/>
    </location>
</feature>
<organism evidence="9 10">
    <name type="scientific">Angustibacter aerolatus</name>
    <dbReference type="NCBI Taxonomy" id="1162965"/>
    <lineage>
        <taxon>Bacteria</taxon>
        <taxon>Bacillati</taxon>
        <taxon>Actinomycetota</taxon>
        <taxon>Actinomycetes</taxon>
        <taxon>Kineosporiales</taxon>
        <taxon>Kineosporiaceae</taxon>
    </lineage>
</organism>
<sequence>MRSGGSTLRSIAPSVFLPALVFEIGNGAVAPVVALTALDLGASAGTAALVLALLGVGQVLGDVPAARLADRLGDRRAMLLATGVAAACFITCAAARSLVEPGARSGARGRRHSTFYLARQSYLTEVAPLHLRARAMSTLGGSHRIGLFAGPFLGAAAIGLVGMRGAYAVAVLACLAVALLLVTVPDAERPGDRPVAVRGGTTSWRMLRDHRRLFATLGLAVLAVGAVRAARQTVLPLWAEHLGLDAGRTSLVFGIASAVDMALFYPAGLVMDRAGRLAVAVPSMLVLGGAMALLPLTHGVVALTLVAMLMSLGNGIGSGIMMTLGADTAPADGRSRFLAVWRLFGDAGGALGPLVVSVVALAASLAAGVVAIGSVGLLAAAGLARWVPRWSAYATPSAVRAEHARIAARR</sequence>
<feature type="transmembrane region" description="Helical" evidence="7">
    <location>
        <begin position="77"/>
        <end position="99"/>
    </location>
</feature>
<feature type="transmembrane region" description="Helical" evidence="7">
    <location>
        <begin position="250"/>
        <end position="270"/>
    </location>
</feature>
<feature type="transmembrane region" description="Helical" evidence="7">
    <location>
        <begin position="300"/>
        <end position="325"/>
    </location>
</feature>
<evidence type="ECO:0000256" key="6">
    <source>
        <dbReference type="ARBA" id="ARBA00023136"/>
    </source>
</evidence>
<dbReference type="InterPro" id="IPR020846">
    <property type="entry name" value="MFS_dom"/>
</dbReference>
<comment type="caution">
    <text evidence="9">The sequence shown here is derived from an EMBL/GenBank/DDBJ whole genome shotgun (WGS) entry which is preliminary data.</text>
</comment>
<gene>
    <name evidence="9" type="ORF">GCM10025868_13670</name>
</gene>
<evidence type="ECO:0000256" key="3">
    <source>
        <dbReference type="ARBA" id="ARBA00022475"/>
    </source>
</evidence>
<keyword evidence="2" id="KW-0813">Transport</keyword>
<keyword evidence="4 7" id="KW-0812">Transmembrane</keyword>
<keyword evidence="6 7" id="KW-0472">Membrane</keyword>
<proteinExistence type="predicted"/>
<feature type="transmembrane region" description="Helical" evidence="7">
    <location>
        <begin position="337"/>
        <end position="356"/>
    </location>
</feature>
<comment type="subcellular location">
    <subcellularLocation>
        <location evidence="1">Cell membrane</location>
        <topology evidence="1">Multi-pass membrane protein</topology>
    </subcellularLocation>
</comment>
<dbReference type="InterPro" id="IPR050171">
    <property type="entry name" value="MFS_Transporters"/>
</dbReference>
<dbReference type="InterPro" id="IPR011701">
    <property type="entry name" value="MFS"/>
</dbReference>
<evidence type="ECO:0000256" key="1">
    <source>
        <dbReference type="ARBA" id="ARBA00004651"/>
    </source>
</evidence>
<keyword evidence="10" id="KW-1185">Reference proteome</keyword>
<evidence type="ECO:0000256" key="4">
    <source>
        <dbReference type="ARBA" id="ARBA00022692"/>
    </source>
</evidence>
<name>A0ABQ6JGT2_9ACTN</name>
<dbReference type="PANTHER" id="PTHR23517:SF2">
    <property type="entry name" value="MULTIDRUG RESISTANCE PROTEIN MDTH"/>
    <property type="match status" value="1"/>
</dbReference>
<dbReference type="SUPFAM" id="SSF103473">
    <property type="entry name" value="MFS general substrate transporter"/>
    <property type="match status" value="1"/>
</dbReference>
<dbReference type="Proteomes" id="UP001157017">
    <property type="component" value="Unassembled WGS sequence"/>
</dbReference>
<dbReference type="Gene3D" id="1.20.1250.20">
    <property type="entry name" value="MFS general substrate transporter like domains"/>
    <property type="match status" value="1"/>
</dbReference>
<evidence type="ECO:0000313" key="10">
    <source>
        <dbReference type="Proteomes" id="UP001157017"/>
    </source>
</evidence>
<keyword evidence="5 7" id="KW-1133">Transmembrane helix</keyword>
<dbReference type="PROSITE" id="PS50850">
    <property type="entry name" value="MFS"/>
    <property type="match status" value="1"/>
</dbReference>
<dbReference type="CDD" id="cd17325">
    <property type="entry name" value="MFS_MdtG_SLC18_like"/>
    <property type="match status" value="1"/>
</dbReference>
<evidence type="ECO:0000256" key="2">
    <source>
        <dbReference type="ARBA" id="ARBA00022448"/>
    </source>
</evidence>
<dbReference type="PANTHER" id="PTHR23517">
    <property type="entry name" value="RESISTANCE PROTEIN MDTM, PUTATIVE-RELATED-RELATED"/>
    <property type="match status" value="1"/>
</dbReference>
<dbReference type="EMBL" id="BSUZ01000001">
    <property type="protein sequence ID" value="GMA86117.1"/>
    <property type="molecule type" value="Genomic_DNA"/>
</dbReference>
<feature type="transmembrane region" description="Helical" evidence="7">
    <location>
        <begin position="362"/>
        <end position="384"/>
    </location>
</feature>